<dbReference type="InterPro" id="IPR050392">
    <property type="entry name" value="Collagen/C1q_domain"/>
</dbReference>
<dbReference type="InterPro" id="IPR008160">
    <property type="entry name" value="Collagen"/>
</dbReference>
<evidence type="ECO:0000256" key="4">
    <source>
        <dbReference type="SAM" id="MobiDB-lite"/>
    </source>
</evidence>
<dbReference type="PANTHER" id="PTHR15427:SF33">
    <property type="entry name" value="COLLAGEN IV NC1 DOMAIN-CONTAINING PROTEIN"/>
    <property type="match status" value="1"/>
</dbReference>
<organism evidence="5 6">
    <name type="scientific">Mola mola</name>
    <name type="common">Ocean sunfish</name>
    <name type="synonym">Tetraodon mola</name>
    <dbReference type="NCBI Taxonomy" id="94237"/>
    <lineage>
        <taxon>Eukaryota</taxon>
        <taxon>Metazoa</taxon>
        <taxon>Chordata</taxon>
        <taxon>Craniata</taxon>
        <taxon>Vertebrata</taxon>
        <taxon>Euteleostomi</taxon>
        <taxon>Actinopterygii</taxon>
        <taxon>Neopterygii</taxon>
        <taxon>Teleostei</taxon>
        <taxon>Neoteleostei</taxon>
        <taxon>Acanthomorphata</taxon>
        <taxon>Eupercaria</taxon>
        <taxon>Tetraodontiformes</taxon>
        <taxon>Molidae</taxon>
        <taxon>Mola</taxon>
    </lineage>
</organism>
<comment type="subcellular location">
    <subcellularLocation>
        <location evidence="1">Secreted</location>
        <location evidence="1">Extracellular space</location>
        <location evidence="1">Extracellular matrix</location>
    </subcellularLocation>
</comment>
<feature type="region of interest" description="Disordered" evidence="4">
    <location>
        <begin position="35"/>
        <end position="89"/>
    </location>
</feature>
<evidence type="ECO:0000256" key="2">
    <source>
        <dbReference type="ARBA" id="ARBA00022525"/>
    </source>
</evidence>
<dbReference type="PANTHER" id="PTHR15427">
    <property type="entry name" value="EMILIN ELASTIN MICROFIBRIL INTERFACE-LOCATED PROTEIN ELASTIN MICROFIBRIL INTERFACER"/>
    <property type="match status" value="1"/>
</dbReference>
<dbReference type="Pfam" id="PF01391">
    <property type="entry name" value="Collagen"/>
    <property type="match status" value="1"/>
</dbReference>
<reference evidence="5" key="2">
    <citation type="submission" date="2025-09" db="UniProtKB">
        <authorList>
            <consortium name="Ensembl"/>
        </authorList>
    </citation>
    <scope>IDENTIFICATION</scope>
</reference>
<dbReference type="AlphaFoldDB" id="A0A3Q3W6T1"/>
<proteinExistence type="predicted"/>
<evidence type="ECO:0000256" key="1">
    <source>
        <dbReference type="ARBA" id="ARBA00004498"/>
    </source>
</evidence>
<accession>A0A3Q3W6T1</accession>
<dbReference type="GO" id="GO:0005581">
    <property type="term" value="C:collagen trimer"/>
    <property type="evidence" value="ECO:0007669"/>
    <property type="project" value="UniProtKB-KW"/>
</dbReference>
<dbReference type="Proteomes" id="UP000261620">
    <property type="component" value="Unplaced"/>
</dbReference>
<evidence type="ECO:0000313" key="6">
    <source>
        <dbReference type="Proteomes" id="UP000261620"/>
    </source>
</evidence>
<evidence type="ECO:0000256" key="3">
    <source>
        <dbReference type="ARBA" id="ARBA00022530"/>
    </source>
</evidence>
<keyword evidence="3" id="KW-0272">Extracellular matrix</keyword>
<keyword evidence="2" id="KW-0964">Secreted</keyword>
<keyword evidence="6" id="KW-1185">Reference proteome</keyword>
<evidence type="ECO:0000313" key="5">
    <source>
        <dbReference type="Ensembl" id="ENSMMOP00000012146.1"/>
    </source>
</evidence>
<reference evidence="5" key="1">
    <citation type="submission" date="2025-08" db="UniProtKB">
        <authorList>
            <consortium name="Ensembl"/>
        </authorList>
    </citation>
    <scope>IDENTIFICATION</scope>
</reference>
<dbReference type="STRING" id="94237.ENSMMOP00000012146"/>
<sequence>LFLFSSINHYHVLCTVSSQLTSTYISVSGLRGDEGPPGALGIQGDDGKPGETGQPGPRGQMGIEGVRGSQGSPGRQGDRGDTGPKGIQTAVETYGDVGDSGDAGTVLGSVLSSLSIRVSHKFCFDLFFLHEHKSALSSVNRRIDYSFLLYILRLVSSQPFNFYTKFYTQNENVWNQTDSCSSVQSYSFILTSLPLLVSFRS</sequence>
<name>A0A3Q3W6T1_MOLML</name>
<protein>
    <submittedName>
        <fullName evidence="5">Uncharacterized protein</fullName>
    </submittedName>
</protein>
<dbReference type="Ensembl" id="ENSMMOT00000012350.1">
    <property type="protein sequence ID" value="ENSMMOP00000012146.1"/>
    <property type="gene ID" value="ENSMMOG00000009333.1"/>
</dbReference>